<feature type="coiled-coil region" evidence="6">
    <location>
        <begin position="55"/>
        <end position="82"/>
    </location>
</feature>
<evidence type="ECO:0000256" key="1">
    <source>
        <dbReference type="ARBA" id="ARBA00003416"/>
    </source>
</evidence>
<keyword evidence="4 6" id="KW-0175">Coiled coil</keyword>
<organism evidence="9 10">
    <name type="scientific">Nitratireductor aquimarinus</name>
    <dbReference type="NCBI Taxonomy" id="889300"/>
    <lineage>
        <taxon>Bacteria</taxon>
        <taxon>Pseudomonadati</taxon>
        <taxon>Pseudomonadota</taxon>
        <taxon>Alphaproteobacteria</taxon>
        <taxon>Hyphomicrobiales</taxon>
        <taxon>Phyllobacteriaceae</taxon>
        <taxon>Nitratireductor</taxon>
    </lineage>
</organism>
<feature type="region of interest" description="Disordered" evidence="7">
    <location>
        <begin position="378"/>
        <end position="422"/>
    </location>
</feature>
<keyword evidence="5" id="KW-0233">DNA recombination</keyword>
<proteinExistence type="inferred from homology"/>
<keyword evidence="10" id="KW-1185">Reference proteome</keyword>
<reference evidence="9 10" key="1">
    <citation type="submission" date="2023-10" db="EMBL/GenBank/DDBJ databases">
        <authorList>
            <person name="Venkata Ramana C."/>
            <person name="Sasikala C."/>
            <person name="Dhurka M."/>
        </authorList>
    </citation>
    <scope>NUCLEOTIDE SEQUENCE [LARGE SCALE GENOMIC DNA]</scope>
    <source>
        <strain evidence="9 10">KCTC 32151</strain>
    </source>
</reference>
<evidence type="ECO:0000256" key="2">
    <source>
        <dbReference type="ARBA" id="ARBA00009840"/>
    </source>
</evidence>
<dbReference type="InterPro" id="IPR003798">
    <property type="entry name" value="DNA_recombination_RmuC"/>
</dbReference>
<dbReference type="EMBL" id="JAWLIP010000008">
    <property type="protein sequence ID" value="MDV6227903.1"/>
    <property type="molecule type" value="Genomic_DNA"/>
</dbReference>
<feature type="compositionally biased region" description="Basic and acidic residues" evidence="7">
    <location>
        <begin position="388"/>
        <end position="399"/>
    </location>
</feature>
<protein>
    <recommendedName>
        <fullName evidence="3">DNA recombination protein RmuC homolog</fullName>
    </recommendedName>
</protein>
<dbReference type="PANTHER" id="PTHR30563">
    <property type="entry name" value="DNA RECOMBINATION PROTEIN RMUC"/>
    <property type="match status" value="1"/>
</dbReference>
<comment type="caution">
    <text evidence="9">The sequence shown here is derived from an EMBL/GenBank/DDBJ whole genome shotgun (WGS) entry which is preliminary data.</text>
</comment>
<evidence type="ECO:0000313" key="9">
    <source>
        <dbReference type="EMBL" id="MDV6227903.1"/>
    </source>
</evidence>
<sequence length="422" mass="46012">MKQMSDIFAAPVAQLGASTFTLGQLLLAGGALLFGLMVLLVAGLWRAARARAVAAAEAAQHAREAEARMVELTRAQAELQGRMGSIAEVFGNRQAELTRALSERLDGMSTRLGQSIHQQTKSTHENLAKLQERLAVIDTAQNNIQSLAGQVVQLQQILSNKQTRGAFGQSRMEAIIADGLPHGAYEFQATLSNGSRPDCVVKMPNDAPSLVIDAKFPLEAWNAIRAASEGEGGSPEARKGAEAAFRRDIDVHIRAISEKYLLTGETQDTAFMFVPSESIFAEIHENFENLVQRAHRARVVIVSPSLLMLSIQVIQAVLKDARMREQAHLIQAEVVRLMQDVGRLDERVRKLQTHFMQANRDIDQILTSTDKVTKRGEKIEALELGAGEAEKPAKDDNRLAPKPPAGEGGPGSGQLRLRVVDE</sequence>
<dbReference type="Proteomes" id="UP001185659">
    <property type="component" value="Unassembled WGS sequence"/>
</dbReference>
<dbReference type="Pfam" id="PF02646">
    <property type="entry name" value="RmuC"/>
    <property type="match status" value="1"/>
</dbReference>
<name>A0ABU4ANS9_9HYPH</name>
<dbReference type="PANTHER" id="PTHR30563:SF0">
    <property type="entry name" value="DNA RECOMBINATION PROTEIN RMUC"/>
    <property type="match status" value="1"/>
</dbReference>
<evidence type="ECO:0000256" key="5">
    <source>
        <dbReference type="ARBA" id="ARBA00023172"/>
    </source>
</evidence>
<feature type="transmembrane region" description="Helical" evidence="8">
    <location>
        <begin position="299"/>
        <end position="318"/>
    </location>
</feature>
<evidence type="ECO:0000313" key="10">
    <source>
        <dbReference type="Proteomes" id="UP001185659"/>
    </source>
</evidence>
<evidence type="ECO:0000256" key="3">
    <source>
        <dbReference type="ARBA" id="ARBA00021840"/>
    </source>
</evidence>
<keyword evidence="8" id="KW-0472">Membrane</keyword>
<comment type="similarity">
    <text evidence="2">Belongs to the RmuC family.</text>
</comment>
<evidence type="ECO:0000256" key="7">
    <source>
        <dbReference type="SAM" id="MobiDB-lite"/>
    </source>
</evidence>
<evidence type="ECO:0000256" key="4">
    <source>
        <dbReference type="ARBA" id="ARBA00023054"/>
    </source>
</evidence>
<evidence type="ECO:0000256" key="8">
    <source>
        <dbReference type="SAM" id="Phobius"/>
    </source>
</evidence>
<comment type="function">
    <text evidence="1">Involved in DNA recombination.</text>
</comment>
<evidence type="ECO:0000256" key="6">
    <source>
        <dbReference type="SAM" id="Coils"/>
    </source>
</evidence>
<feature type="transmembrane region" description="Helical" evidence="8">
    <location>
        <begin position="25"/>
        <end position="45"/>
    </location>
</feature>
<gene>
    <name evidence="9" type="ORF">R2G56_16525</name>
</gene>
<accession>A0ABU4ANS9</accession>
<keyword evidence="8" id="KW-1133">Transmembrane helix</keyword>
<keyword evidence="8" id="KW-0812">Transmembrane</keyword>
<dbReference type="RefSeq" id="WP_317562002.1">
    <property type="nucleotide sequence ID" value="NZ_JAWLIP010000008.1"/>
</dbReference>